<accession>A0A165E368</accession>
<protein>
    <submittedName>
        <fullName evidence="1">Uncharacterized protein</fullName>
    </submittedName>
</protein>
<organism evidence="1 2">
    <name type="scientific">Exidia glandulosa HHB12029</name>
    <dbReference type="NCBI Taxonomy" id="1314781"/>
    <lineage>
        <taxon>Eukaryota</taxon>
        <taxon>Fungi</taxon>
        <taxon>Dikarya</taxon>
        <taxon>Basidiomycota</taxon>
        <taxon>Agaricomycotina</taxon>
        <taxon>Agaricomycetes</taxon>
        <taxon>Auriculariales</taxon>
        <taxon>Exidiaceae</taxon>
        <taxon>Exidia</taxon>
    </lineage>
</organism>
<reference evidence="1 2" key="1">
    <citation type="journal article" date="2016" name="Mol. Biol. Evol.">
        <title>Comparative Genomics of Early-Diverging Mushroom-Forming Fungi Provides Insights into the Origins of Lignocellulose Decay Capabilities.</title>
        <authorList>
            <person name="Nagy L.G."/>
            <person name="Riley R."/>
            <person name="Tritt A."/>
            <person name="Adam C."/>
            <person name="Daum C."/>
            <person name="Floudas D."/>
            <person name="Sun H."/>
            <person name="Yadav J.S."/>
            <person name="Pangilinan J."/>
            <person name="Larsson K.H."/>
            <person name="Matsuura K."/>
            <person name="Barry K."/>
            <person name="Labutti K."/>
            <person name="Kuo R."/>
            <person name="Ohm R.A."/>
            <person name="Bhattacharya S.S."/>
            <person name="Shirouzu T."/>
            <person name="Yoshinaga Y."/>
            <person name="Martin F.M."/>
            <person name="Grigoriev I.V."/>
            <person name="Hibbett D.S."/>
        </authorList>
    </citation>
    <scope>NUCLEOTIDE SEQUENCE [LARGE SCALE GENOMIC DNA]</scope>
    <source>
        <strain evidence="1 2">HHB12029</strain>
    </source>
</reference>
<keyword evidence="2" id="KW-1185">Reference proteome</keyword>
<dbReference type="AlphaFoldDB" id="A0A165E368"/>
<name>A0A165E368_EXIGL</name>
<dbReference type="OrthoDB" id="10636206at2759"/>
<proteinExistence type="predicted"/>
<evidence type="ECO:0000313" key="2">
    <source>
        <dbReference type="Proteomes" id="UP000077266"/>
    </source>
</evidence>
<dbReference type="Proteomes" id="UP000077266">
    <property type="component" value="Unassembled WGS sequence"/>
</dbReference>
<dbReference type="InParanoid" id="A0A165E368"/>
<evidence type="ECO:0000313" key="1">
    <source>
        <dbReference type="EMBL" id="KZV85973.1"/>
    </source>
</evidence>
<gene>
    <name evidence="1" type="ORF">EXIGLDRAFT_775054</name>
</gene>
<sequence>MAVASRRQPSALVSNGLSAATVALNIAGAATDAVPIAKQILNSAAHICAAAERIQKKREAMYLLVEKADMYAKQIDQAVADCEIDTSLERRLGRLYCVFVKIEALVNDKVEGKSPALVRVWRNVITKPNRAEALLGELDREIELFHILTGIQLSTDVKYDGQFRRLRDCDIEKLDVIQKRETDEGVVVWASACQGDAD</sequence>
<dbReference type="EMBL" id="KV426170">
    <property type="protein sequence ID" value="KZV85973.1"/>
    <property type="molecule type" value="Genomic_DNA"/>
</dbReference>